<gene>
    <name evidence="2" type="ORF">HNP38_001004</name>
</gene>
<dbReference type="EMBL" id="JACHLE010000001">
    <property type="protein sequence ID" value="MBB4805732.1"/>
    <property type="molecule type" value="Genomic_DNA"/>
</dbReference>
<dbReference type="Gene3D" id="2.60.40.1930">
    <property type="match status" value="1"/>
</dbReference>
<dbReference type="Proteomes" id="UP000592180">
    <property type="component" value="Unassembled WGS sequence"/>
</dbReference>
<feature type="chain" id="PRO_5032352964" evidence="1">
    <location>
        <begin position="20"/>
        <end position="302"/>
    </location>
</feature>
<sequence>MTKKFIILAALCMISYSKAQDKAEQALRIFAEKYPQEKVHLLFNKSSYVAGENLWFKSFVFDGYAISNISTSLYIEFYDSHKIQIAKKLISLFKGEGHGSIALPEKLKEGIYYIRAYTAWMANFNEDFQLIQPIEVYNPNSPERLTMNTVSDWTASAYPESGTFISDINTKFAVRLRSETFTPSDWHGYLIDMEKPDVKITSFKGFDQNVGSFSFTPQSGKKYGLVIQDNMGKKQSIDLPNVSDSGINLQVISSMDAVKYTLKSKNLSQENNYYTVLGTINNRLVHKAQFKKLSDQPYSNPY</sequence>
<comment type="caution">
    <text evidence="2">The sequence shown here is derived from an EMBL/GenBank/DDBJ whole genome shotgun (WGS) entry which is preliminary data.</text>
</comment>
<dbReference type="RefSeq" id="WP_184185397.1">
    <property type="nucleotide sequence ID" value="NZ_JACHLE010000001.1"/>
</dbReference>
<organism evidence="2 3">
    <name type="scientific">Chryseobacterium defluvii</name>
    <dbReference type="NCBI Taxonomy" id="160396"/>
    <lineage>
        <taxon>Bacteria</taxon>
        <taxon>Pseudomonadati</taxon>
        <taxon>Bacteroidota</taxon>
        <taxon>Flavobacteriia</taxon>
        <taxon>Flavobacteriales</taxon>
        <taxon>Weeksellaceae</taxon>
        <taxon>Chryseobacterium group</taxon>
        <taxon>Chryseobacterium</taxon>
    </lineage>
</organism>
<evidence type="ECO:0000256" key="1">
    <source>
        <dbReference type="SAM" id="SignalP"/>
    </source>
</evidence>
<accession>A0A840KFL2</accession>
<evidence type="ECO:0000313" key="3">
    <source>
        <dbReference type="Proteomes" id="UP000592180"/>
    </source>
</evidence>
<keyword evidence="1" id="KW-0732">Signal</keyword>
<reference evidence="2 3" key="1">
    <citation type="submission" date="2020-08" db="EMBL/GenBank/DDBJ databases">
        <title>Functional genomics of gut bacteria from endangered species of beetles.</title>
        <authorList>
            <person name="Carlos-Shanley C."/>
        </authorList>
    </citation>
    <scope>NUCLEOTIDE SEQUENCE [LARGE SCALE GENOMIC DNA]</scope>
    <source>
        <strain evidence="2 3">S00151</strain>
    </source>
</reference>
<name>A0A840KFL2_9FLAO</name>
<protein>
    <submittedName>
        <fullName evidence="2">Uncharacterized protein</fullName>
    </submittedName>
</protein>
<feature type="signal peptide" evidence="1">
    <location>
        <begin position="1"/>
        <end position="19"/>
    </location>
</feature>
<evidence type="ECO:0000313" key="2">
    <source>
        <dbReference type="EMBL" id="MBB4805732.1"/>
    </source>
</evidence>
<keyword evidence="3" id="KW-1185">Reference proteome</keyword>
<dbReference type="AlphaFoldDB" id="A0A840KFL2"/>
<proteinExistence type="predicted"/>